<dbReference type="PANTHER" id="PTHR43068">
    <property type="entry name" value="SLR1854 PROTEIN"/>
    <property type="match status" value="1"/>
</dbReference>
<accession>A0A4Z1KP46</accession>
<reference evidence="1 2" key="1">
    <citation type="submission" date="2017-12" db="EMBL/GenBank/DDBJ databases">
        <title>Comparative genomics of Botrytis spp.</title>
        <authorList>
            <person name="Valero-Jimenez C.A."/>
            <person name="Tapia P."/>
            <person name="Veloso J."/>
            <person name="Silva-Moreno E."/>
            <person name="Staats M."/>
            <person name="Valdes J.H."/>
            <person name="Van Kan J.A.L."/>
        </authorList>
    </citation>
    <scope>NUCLEOTIDE SEQUENCE [LARGE SCALE GENOMIC DNA]</scope>
    <source>
        <strain evidence="1 2">MUCL3349</strain>
    </source>
</reference>
<keyword evidence="2" id="KW-1185">Reference proteome</keyword>
<proteinExistence type="predicted"/>
<name>A0A4Z1KP46_9HELO</name>
<dbReference type="STRING" id="87229.A0A4Z1KP46"/>
<comment type="caution">
    <text evidence="1">The sequence shown here is derived from an EMBL/GenBank/DDBJ whole genome shotgun (WGS) entry which is preliminary data.</text>
</comment>
<dbReference type="InterPro" id="IPR029062">
    <property type="entry name" value="Class_I_gatase-like"/>
</dbReference>
<dbReference type="Pfam" id="PF17124">
    <property type="entry name" value="ThiJ_like"/>
    <property type="match status" value="1"/>
</dbReference>
<dbReference type="OrthoDB" id="543156at2759"/>
<gene>
    <name evidence="1" type="ORF">BPOR_0335g00080</name>
</gene>
<evidence type="ECO:0000313" key="1">
    <source>
        <dbReference type="EMBL" id="TGO86102.1"/>
    </source>
</evidence>
<dbReference type="InterPro" id="IPR032633">
    <property type="entry name" value="ThiJ-like"/>
</dbReference>
<dbReference type="Gene3D" id="3.40.50.880">
    <property type="match status" value="1"/>
</dbReference>
<dbReference type="PANTHER" id="PTHR43068:SF1">
    <property type="entry name" value="SLR1854 PROTEIN"/>
    <property type="match status" value="1"/>
</dbReference>
<dbReference type="Proteomes" id="UP000297280">
    <property type="component" value="Unassembled WGS sequence"/>
</dbReference>
<evidence type="ECO:0000313" key="2">
    <source>
        <dbReference type="Proteomes" id="UP000297280"/>
    </source>
</evidence>
<protein>
    <submittedName>
        <fullName evidence="1">Uncharacterized protein</fullName>
    </submittedName>
</protein>
<dbReference type="EMBL" id="PQXO01000334">
    <property type="protein sequence ID" value="TGO86102.1"/>
    <property type="molecule type" value="Genomic_DNA"/>
</dbReference>
<sequence>MPGVKILIPTSNYGHDQTETAILCTVFTNARYTVHFATENGAPPACDRKMLEGITQKLLGATQEAITAYKQMSQTQEFSTPVS</sequence>
<organism evidence="1 2">
    <name type="scientific">Botrytis porri</name>
    <dbReference type="NCBI Taxonomy" id="87229"/>
    <lineage>
        <taxon>Eukaryota</taxon>
        <taxon>Fungi</taxon>
        <taxon>Dikarya</taxon>
        <taxon>Ascomycota</taxon>
        <taxon>Pezizomycotina</taxon>
        <taxon>Leotiomycetes</taxon>
        <taxon>Helotiales</taxon>
        <taxon>Sclerotiniaceae</taxon>
        <taxon>Botrytis</taxon>
    </lineage>
</organism>
<dbReference type="AlphaFoldDB" id="A0A4Z1KP46"/>
<dbReference type="SUPFAM" id="SSF52317">
    <property type="entry name" value="Class I glutamine amidotransferase-like"/>
    <property type="match status" value="1"/>
</dbReference>